<evidence type="ECO:0000313" key="2">
    <source>
        <dbReference type="Proteomes" id="UP000663823"/>
    </source>
</evidence>
<dbReference type="EMBL" id="CAJOAX010042192">
    <property type="protein sequence ID" value="CAF4284972.1"/>
    <property type="molecule type" value="Genomic_DNA"/>
</dbReference>
<sequence>HLATKMRNTNVQGQTNLNQIDAMVSLN</sequence>
<dbReference type="AlphaFoldDB" id="A0A820GZS9"/>
<reference evidence="1" key="1">
    <citation type="submission" date="2021-02" db="EMBL/GenBank/DDBJ databases">
        <authorList>
            <person name="Nowell W R."/>
        </authorList>
    </citation>
    <scope>NUCLEOTIDE SEQUENCE</scope>
</reference>
<dbReference type="Proteomes" id="UP000663823">
    <property type="component" value="Unassembled WGS sequence"/>
</dbReference>
<accession>A0A820GZS9</accession>
<gene>
    <name evidence="1" type="ORF">OTI717_LOCUS41542</name>
</gene>
<evidence type="ECO:0000313" key="1">
    <source>
        <dbReference type="EMBL" id="CAF4284972.1"/>
    </source>
</evidence>
<name>A0A820GZS9_9BILA</name>
<feature type="non-terminal residue" evidence="1">
    <location>
        <position position="1"/>
    </location>
</feature>
<organism evidence="1 2">
    <name type="scientific">Rotaria sordida</name>
    <dbReference type="NCBI Taxonomy" id="392033"/>
    <lineage>
        <taxon>Eukaryota</taxon>
        <taxon>Metazoa</taxon>
        <taxon>Spiralia</taxon>
        <taxon>Gnathifera</taxon>
        <taxon>Rotifera</taxon>
        <taxon>Eurotatoria</taxon>
        <taxon>Bdelloidea</taxon>
        <taxon>Philodinida</taxon>
        <taxon>Philodinidae</taxon>
        <taxon>Rotaria</taxon>
    </lineage>
</organism>
<proteinExistence type="predicted"/>
<comment type="caution">
    <text evidence="1">The sequence shown here is derived from an EMBL/GenBank/DDBJ whole genome shotgun (WGS) entry which is preliminary data.</text>
</comment>
<protein>
    <submittedName>
        <fullName evidence="1">Uncharacterized protein</fullName>
    </submittedName>
</protein>